<dbReference type="Proteomes" id="UP001428341">
    <property type="component" value="Unassembled WGS sequence"/>
</dbReference>
<protein>
    <submittedName>
        <fullName evidence="1">Uncharacterized protein</fullName>
    </submittedName>
</protein>
<dbReference type="AlphaFoldDB" id="A0AAP0QSR5"/>
<keyword evidence="2" id="KW-1185">Reference proteome</keyword>
<comment type="caution">
    <text evidence="1">The sequence shown here is derived from an EMBL/GenBank/DDBJ whole genome shotgun (WGS) entry which is preliminary data.</text>
</comment>
<organism evidence="1 2">
    <name type="scientific">Citrus x changshan-huyou</name>
    <dbReference type="NCBI Taxonomy" id="2935761"/>
    <lineage>
        <taxon>Eukaryota</taxon>
        <taxon>Viridiplantae</taxon>
        <taxon>Streptophyta</taxon>
        <taxon>Embryophyta</taxon>
        <taxon>Tracheophyta</taxon>
        <taxon>Spermatophyta</taxon>
        <taxon>Magnoliopsida</taxon>
        <taxon>eudicotyledons</taxon>
        <taxon>Gunneridae</taxon>
        <taxon>Pentapetalae</taxon>
        <taxon>rosids</taxon>
        <taxon>malvids</taxon>
        <taxon>Sapindales</taxon>
        <taxon>Rutaceae</taxon>
        <taxon>Aurantioideae</taxon>
        <taxon>Citrus</taxon>
    </lineage>
</organism>
<reference evidence="1 2" key="1">
    <citation type="submission" date="2024-05" db="EMBL/GenBank/DDBJ databases">
        <title>Haplotype-resolved chromosome-level genome assembly of Huyou (Citrus changshanensis).</title>
        <authorList>
            <person name="Miao C."/>
            <person name="Chen W."/>
            <person name="Wu Y."/>
            <person name="Wang L."/>
            <person name="Zhao S."/>
            <person name="Grierson D."/>
            <person name="Xu C."/>
            <person name="Chen K."/>
        </authorList>
    </citation>
    <scope>NUCLEOTIDE SEQUENCE [LARGE SCALE GENOMIC DNA]</scope>
    <source>
        <strain evidence="1">01-14</strain>
        <tissue evidence="1">Leaf</tissue>
    </source>
</reference>
<evidence type="ECO:0000313" key="2">
    <source>
        <dbReference type="Proteomes" id="UP001428341"/>
    </source>
</evidence>
<dbReference type="EMBL" id="JBCGBO010000004">
    <property type="protein sequence ID" value="KAK9210430.1"/>
    <property type="molecule type" value="Genomic_DNA"/>
</dbReference>
<gene>
    <name evidence="1" type="ORF">WN944_002800</name>
</gene>
<proteinExistence type="predicted"/>
<name>A0AAP0QSR5_9ROSI</name>
<sequence length="98" mass="11588">MKIPHIMIQKFGLCGRISTLMTIQMRSSRQDITDIEWVGKDWSGSKSIFMHGKLPEEGKTYTQRLLRRRLNCIIGGRRILRRRRGCVRKKRLWRSMAG</sequence>
<evidence type="ECO:0000313" key="1">
    <source>
        <dbReference type="EMBL" id="KAK9210430.1"/>
    </source>
</evidence>
<accession>A0AAP0QSR5</accession>